<name>A0A7E4UY18_PANRE</name>
<accession>A0A7E4UY18</accession>
<evidence type="ECO:0000313" key="1">
    <source>
        <dbReference type="Proteomes" id="UP000492821"/>
    </source>
</evidence>
<proteinExistence type="predicted"/>
<dbReference type="Proteomes" id="UP000492821">
    <property type="component" value="Unassembled WGS sequence"/>
</dbReference>
<keyword evidence="1" id="KW-1185">Reference proteome</keyword>
<sequence>MPFWFRIRSRSNTLSCVMALSVLVTIELLNAVNSLSENQSIVKMPPWNNVW</sequence>
<reference evidence="1" key="1">
    <citation type="journal article" date="2013" name="Genetics">
        <title>The draft genome and transcriptome of Panagrellus redivivus are shaped by the harsh demands of a free-living lifestyle.</title>
        <authorList>
            <person name="Srinivasan J."/>
            <person name="Dillman A.R."/>
            <person name="Macchietto M.G."/>
            <person name="Heikkinen L."/>
            <person name="Lakso M."/>
            <person name="Fracchia K.M."/>
            <person name="Antoshechkin I."/>
            <person name="Mortazavi A."/>
            <person name="Wong G."/>
            <person name="Sternberg P.W."/>
        </authorList>
    </citation>
    <scope>NUCLEOTIDE SEQUENCE [LARGE SCALE GENOMIC DNA]</scope>
    <source>
        <strain evidence="1">MT8872</strain>
    </source>
</reference>
<protein>
    <submittedName>
        <fullName evidence="2">Secreted protein</fullName>
    </submittedName>
</protein>
<organism evidence="1 2">
    <name type="scientific">Panagrellus redivivus</name>
    <name type="common">Microworm</name>
    <dbReference type="NCBI Taxonomy" id="6233"/>
    <lineage>
        <taxon>Eukaryota</taxon>
        <taxon>Metazoa</taxon>
        <taxon>Ecdysozoa</taxon>
        <taxon>Nematoda</taxon>
        <taxon>Chromadorea</taxon>
        <taxon>Rhabditida</taxon>
        <taxon>Tylenchina</taxon>
        <taxon>Panagrolaimomorpha</taxon>
        <taxon>Panagrolaimoidea</taxon>
        <taxon>Panagrolaimidae</taxon>
        <taxon>Panagrellus</taxon>
    </lineage>
</organism>
<evidence type="ECO:0000313" key="2">
    <source>
        <dbReference type="WBParaSite" id="Pan_g14211.t1"/>
    </source>
</evidence>
<reference evidence="2" key="2">
    <citation type="submission" date="2020-10" db="UniProtKB">
        <authorList>
            <consortium name="WormBaseParasite"/>
        </authorList>
    </citation>
    <scope>IDENTIFICATION</scope>
</reference>
<dbReference type="Gene3D" id="1.20.1110.10">
    <property type="entry name" value="Calcium-transporting ATPase, transmembrane domain"/>
    <property type="match status" value="1"/>
</dbReference>
<dbReference type="WBParaSite" id="Pan_g14211.t1">
    <property type="protein sequence ID" value="Pan_g14211.t1"/>
    <property type="gene ID" value="Pan_g14211"/>
</dbReference>
<dbReference type="AlphaFoldDB" id="A0A7E4UY18"/>